<name>B9YBQ1_9FIRM</name>
<evidence type="ECO:0000313" key="1">
    <source>
        <dbReference type="EMBL" id="EEF66579.1"/>
    </source>
</evidence>
<comment type="caution">
    <text evidence="1">The sequence shown here is derived from an EMBL/GenBank/DDBJ whole genome shotgun (WGS) entry which is preliminary data.</text>
</comment>
<dbReference type="STRING" id="545696.HOLDEFILI_03258"/>
<dbReference type="HOGENOM" id="CLU_2734541_0_0_9"/>
<reference evidence="1 2" key="2">
    <citation type="submission" date="2009-02" db="EMBL/GenBank/DDBJ databases">
        <title>Draft genome sequence of Holdemania filiformis DSM 12042.</title>
        <authorList>
            <person name="Sudarsanam P."/>
            <person name="Ley R."/>
            <person name="Guruge J."/>
            <person name="Turnbaugh P.J."/>
            <person name="Mahowald M."/>
            <person name="Liep D."/>
            <person name="Gordon J."/>
        </authorList>
    </citation>
    <scope>NUCLEOTIDE SEQUENCE [LARGE SCALE GENOMIC DNA]</scope>
    <source>
        <strain evidence="1 2">DSM 12042</strain>
    </source>
</reference>
<proteinExistence type="predicted"/>
<reference evidence="1 2" key="1">
    <citation type="submission" date="2008-12" db="EMBL/GenBank/DDBJ databases">
        <authorList>
            <person name="Fulton L."/>
            <person name="Clifton S."/>
            <person name="Fulton B."/>
            <person name="Xu J."/>
            <person name="Minx P."/>
            <person name="Pepin K.H."/>
            <person name="Johnson M."/>
            <person name="Bhonagiri V."/>
            <person name="Nash W.E."/>
            <person name="Mardis E.R."/>
            <person name="Wilson R.K."/>
        </authorList>
    </citation>
    <scope>NUCLEOTIDE SEQUENCE [LARGE SCALE GENOMIC DNA]</scope>
    <source>
        <strain evidence="1 2">DSM 12042</strain>
    </source>
</reference>
<evidence type="ECO:0000313" key="2">
    <source>
        <dbReference type="Proteomes" id="UP000005950"/>
    </source>
</evidence>
<dbReference type="AlphaFoldDB" id="B9YBQ1"/>
<accession>B9YBQ1</accession>
<sequence length="71" mass="8192">MRRCHLSFSALIFYPYIIGQRTLRQKQPYPSPTHGGLRSSMLLSMTRQSGKIEAALPTLRQQRPEACPDFR</sequence>
<organism evidence="1 2">
    <name type="scientific">Holdemania filiformis DSM 12042</name>
    <dbReference type="NCBI Taxonomy" id="545696"/>
    <lineage>
        <taxon>Bacteria</taxon>
        <taxon>Bacillati</taxon>
        <taxon>Bacillota</taxon>
        <taxon>Erysipelotrichia</taxon>
        <taxon>Erysipelotrichales</taxon>
        <taxon>Erysipelotrichaceae</taxon>
        <taxon>Holdemania</taxon>
    </lineage>
</organism>
<dbReference type="EMBL" id="ACCF01000204">
    <property type="protein sequence ID" value="EEF66579.1"/>
    <property type="molecule type" value="Genomic_DNA"/>
</dbReference>
<gene>
    <name evidence="1" type="ORF">HOLDEFILI_03258</name>
</gene>
<protein>
    <submittedName>
        <fullName evidence="1">Uncharacterized protein</fullName>
    </submittedName>
</protein>
<dbReference type="Proteomes" id="UP000005950">
    <property type="component" value="Unassembled WGS sequence"/>
</dbReference>